<keyword evidence="1" id="KW-0175">Coiled coil</keyword>
<dbReference type="EMBL" id="AP021875">
    <property type="protein sequence ID" value="BBO78207.1"/>
    <property type="molecule type" value="Genomic_DNA"/>
</dbReference>
<dbReference type="AlphaFoldDB" id="A0A5K7ZP69"/>
<dbReference type="KEGG" id="dwd:DSCW_56240"/>
<proteinExistence type="predicted"/>
<dbReference type="OrthoDB" id="9914615at2"/>
<organism evidence="2 3">
    <name type="scientific">Desulfosarcina widdelii</name>
    <dbReference type="NCBI Taxonomy" id="947919"/>
    <lineage>
        <taxon>Bacteria</taxon>
        <taxon>Pseudomonadati</taxon>
        <taxon>Thermodesulfobacteriota</taxon>
        <taxon>Desulfobacteria</taxon>
        <taxon>Desulfobacterales</taxon>
        <taxon>Desulfosarcinaceae</taxon>
        <taxon>Desulfosarcina</taxon>
    </lineage>
</organism>
<evidence type="ECO:0000256" key="1">
    <source>
        <dbReference type="SAM" id="Coils"/>
    </source>
</evidence>
<reference evidence="2 3" key="1">
    <citation type="submission" date="2019-11" db="EMBL/GenBank/DDBJ databases">
        <title>Comparative genomics of hydrocarbon-degrading Desulfosarcina strains.</title>
        <authorList>
            <person name="Watanabe M."/>
            <person name="Kojima H."/>
            <person name="Fukui M."/>
        </authorList>
    </citation>
    <scope>NUCLEOTIDE SEQUENCE [LARGE SCALE GENOMIC DNA]</scope>
    <source>
        <strain evidence="2 3">PP31</strain>
    </source>
</reference>
<name>A0A5K7ZP69_9BACT</name>
<dbReference type="RefSeq" id="WP_155306867.1">
    <property type="nucleotide sequence ID" value="NZ_AP021875.1"/>
</dbReference>
<sequence>MGFFPCWSESLRNNFFSEFTQATRGALASGPANCGFIRKKIKPELPTHSGSPPVLSRWRPGSRVSWILRHWGRLSVFLSFLLFFQIAATGVVRCVQASSLNLRLNNNQRLLQIEARNVDLKEIFSKLAETAHITIEYPVSLQKKVTMKRSDISIADALKEMLKGINHVIFYSGTRSQKARISKVLVFNESEPRKPLSNREKRLARRIQSYRKQIDTLRLRLSSVDSGSSRGRRYSNRIRRLEKSIQRLQRQIY</sequence>
<evidence type="ECO:0000313" key="3">
    <source>
        <dbReference type="Proteomes" id="UP000427769"/>
    </source>
</evidence>
<feature type="coiled-coil region" evidence="1">
    <location>
        <begin position="200"/>
        <end position="251"/>
    </location>
</feature>
<gene>
    <name evidence="2" type="ORF">DSCW_56240</name>
</gene>
<protein>
    <recommendedName>
        <fullName evidence="4">Secretin/TonB short N-terminal domain-containing protein</fullName>
    </recommendedName>
</protein>
<accession>A0A5K7ZP69</accession>
<dbReference type="Proteomes" id="UP000427769">
    <property type="component" value="Chromosome"/>
</dbReference>
<evidence type="ECO:0000313" key="2">
    <source>
        <dbReference type="EMBL" id="BBO78207.1"/>
    </source>
</evidence>
<evidence type="ECO:0008006" key="4">
    <source>
        <dbReference type="Google" id="ProtNLM"/>
    </source>
</evidence>
<keyword evidence="3" id="KW-1185">Reference proteome</keyword>